<evidence type="ECO:0000313" key="3">
    <source>
        <dbReference type="EMBL" id="ERL91024.1"/>
    </source>
</evidence>
<organism evidence="2">
    <name type="scientific">Dendroctonus ponderosae</name>
    <name type="common">Mountain pine beetle</name>
    <dbReference type="NCBI Taxonomy" id="77166"/>
    <lineage>
        <taxon>Eukaryota</taxon>
        <taxon>Metazoa</taxon>
        <taxon>Ecdysozoa</taxon>
        <taxon>Arthropoda</taxon>
        <taxon>Hexapoda</taxon>
        <taxon>Insecta</taxon>
        <taxon>Pterygota</taxon>
        <taxon>Neoptera</taxon>
        <taxon>Endopterygota</taxon>
        <taxon>Coleoptera</taxon>
        <taxon>Polyphaga</taxon>
        <taxon>Cucujiformia</taxon>
        <taxon>Curculionidae</taxon>
        <taxon>Scolytinae</taxon>
        <taxon>Dendroctonus</taxon>
    </lineage>
</organism>
<dbReference type="InterPro" id="IPR011990">
    <property type="entry name" value="TPR-like_helical_dom_sf"/>
</dbReference>
<comment type="similarity">
    <text evidence="1">Belongs to the TTC36 family.</text>
</comment>
<dbReference type="SMART" id="SM00028">
    <property type="entry name" value="TPR"/>
    <property type="match status" value="2"/>
</dbReference>
<evidence type="ECO:0000256" key="1">
    <source>
        <dbReference type="ARBA" id="ARBA00006995"/>
    </source>
</evidence>
<dbReference type="InterPro" id="IPR019734">
    <property type="entry name" value="TPR_rpt"/>
</dbReference>
<dbReference type="OMA" id="CNQMLCE"/>
<dbReference type="SUPFAM" id="SSF48452">
    <property type="entry name" value="TPR-like"/>
    <property type="match status" value="1"/>
</dbReference>
<dbReference type="PANTHER" id="PTHR21405">
    <property type="entry name" value="CDNA SEQUENCE BC021608"/>
    <property type="match status" value="1"/>
</dbReference>
<sequence length="192" mass="21763">MRCLALIHPTNMSVLSSHDKAVLACVFNPNLPIEDAEIDVELQDQEEETANTISSKKMEIQAVTMVEKGNFTEGLNMLNRAVETAPNRPSLYNNRAYVYQYLRRFEDAFNDLTIAIELCTNQHQKTLCQAYCQRGILHKRAGRKELAKADFDKASALGSKFAKSQLVELNPYAALCNQMLRHVIDILKENRS</sequence>
<dbReference type="HOGENOM" id="CLU_1464567_0_0_1"/>
<feature type="non-terminal residue" evidence="2">
    <location>
        <position position="1"/>
    </location>
</feature>
<dbReference type="GO" id="GO:0006570">
    <property type="term" value="P:tyrosine metabolic process"/>
    <property type="evidence" value="ECO:0007669"/>
    <property type="project" value="TreeGrafter"/>
</dbReference>
<evidence type="ECO:0000313" key="2">
    <source>
        <dbReference type="EMBL" id="ENN76576.1"/>
    </source>
</evidence>
<dbReference type="AlphaFoldDB" id="N6U7H8"/>
<dbReference type="Pfam" id="PF13181">
    <property type="entry name" value="TPR_8"/>
    <property type="match status" value="1"/>
</dbReference>
<reference evidence="2 4" key="1">
    <citation type="journal article" date="2013" name="Genome Biol.">
        <title>Draft genome of the mountain pine beetle, Dendroctonus ponderosae Hopkins, a major forest pest.</title>
        <authorList>
            <person name="Keeling C.I."/>
            <person name="Yuen M.M."/>
            <person name="Liao N.Y."/>
            <person name="Docking T.R."/>
            <person name="Chan S.K."/>
            <person name="Taylor G.A."/>
            <person name="Palmquist D.L."/>
            <person name="Jackman S.D."/>
            <person name="Nguyen A."/>
            <person name="Li M."/>
            <person name="Henderson H."/>
            <person name="Janes J.K."/>
            <person name="Zhao Y."/>
            <person name="Pandoh P."/>
            <person name="Moore R."/>
            <person name="Sperling F.A."/>
            <person name="Huber D.P."/>
            <person name="Birol I."/>
            <person name="Jones S.J."/>
            <person name="Bohlmann J."/>
        </authorList>
    </citation>
    <scope>NUCLEOTIDE SEQUENCE</scope>
</reference>
<dbReference type="EMBL" id="KB632267">
    <property type="protein sequence ID" value="ERL91024.1"/>
    <property type="molecule type" value="Genomic_DNA"/>
</dbReference>
<dbReference type="Gene3D" id="1.25.40.10">
    <property type="entry name" value="Tetratricopeptide repeat domain"/>
    <property type="match status" value="1"/>
</dbReference>
<dbReference type="OrthoDB" id="539634at2759"/>
<dbReference type="EMBL" id="KB740975">
    <property type="protein sequence ID" value="ENN76576.1"/>
    <property type="molecule type" value="Genomic_DNA"/>
</dbReference>
<dbReference type="Proteomes" id="UP000030742">
    <property type="component" value="Unassembled WGS sequence"/>
</dbReference>
<dbReference type="STRING" id="77166.N6U7H8"/>
<dbReference type="InterPro" id="IPR038906">
    <property type="entry name" value="TTC36"/>
</dbReference>
<gene>
    <name evidence="3" type="ORF">D910_08366</name>
    <name evidence="2" type="ORF">YQE_07025</name>
</gene>
<protein>
    <submittedName>
        <fullName evidence="2">Uncharacterized protein</fullName>
    </submittedName>
</protein>
<dbReference type="PANTHER" id="PTHR21405:SF0">
    <property type="entry name" value="TETRATRICOPEPTIDE REPEAT PROTEIN 36"/>
    <property type="match status" value="1"/>
</dbReference>
<proteinExistence type="inferred from homology"/>
<name>N6U7H8_DENPD</name>
<accession>N6U7H8</accession>
<evidence type="ECO:0000313" key="4">
    <source>
        <dbReference type="Proteomes" id="UP000030742"/>
    </source>
</evidence>